<dbReference type="PANTHER" id="PTHR15020">
    <property type="entry name" value="FLAVIN REDUCTASE-RELATED"/>
    <property type="match status" value="1"/>
</dbReference>
<dbReference type="PANTHER" id="PTHR15020:SF50">
    <property type="entry name" value="UPF0659 PROTEIN YMR090W"/>
    <property type="match status" value="1"/>
</dbReference>
<comment type="caution">
    <text evidence="2">The sequence shown here is derived from an EMBL/GenBank/DDBJ whole genome shotgun (WGS) entry which is preliminary data.</text>
</comment>
<evidence type="ECO:0000313" key="3">
    <source>
        <dbReference type="Proteomes" id="UP001595814"/>
    </source>
</evidence>
<accession>A0ABV8JT12</accession>
<dbReference type="InterPro" id="IPR000534">
    <property type="entry name" value="Semialdehyde_DH_NAD-bd"/>
</dbReference>
<sequence length="208" mass="22629">MEKVLVAGAHGTTGQKIISLLKESQYFTPIAMVRNQEQAERFKSKGVTSVVADLENDLTHATKGVDKVIFAAGSKGKNLKAVDQEGAKRLIDASKTNEVKKFVMLSSIGAEHPEKSDQLVDYLKAKHNADEYLKDSGLKYAIVRPGTLNNETGNGKIKLAEILESRGDIPREDVAQTLVRALHDDTANDAVFEIITGEVLIGEALDQL</sequence>
<dbReference type="Pfam" id="PF13460">
    <property type="entry name" value="NAD_binding_10"/>
    <property type="match status" value="1"/>
</dbReference>
<dbReference type="EMBL" id="JBHSAW010000010">
    <property type="protein sequence ID" value="MFC4096771.1"/>
    <property type="molecule type" value="Genomic_DNA"/>
</dbReference>
<feature type="domain" description="Semialdehyde dehydrogenase NAD-binding" evidence="1">
    <location>
        <begin position="3"/>
        <end position="116"/>
    </location>
</feature>
<dbReference type="Gene3D" id="3.40.50.720">
    <property type="entry name" value="NAD(P)-binding Rossmann-like Domain"/>
    <property type="match status" value="1"/>
</dbReference>
<dbReference type="InterPro" id="IPR016040">
    <property type="entry name" value="NAD(P)-bd_dom"/>
</dbReference>
<dbReference type="SUPFAM" id="SSF51735">
    <property type="entry name" value="NAD(P)-binding Rossmann-fold domains"/>
    <property type="match status" value="1"/>
</dbReference>
<evidence type="ECO:0000259" key="1">
    <source>
        <dbReference type="SMART" id="SM00859"/>
    </source>
</evidence>
<dbReference type="SMART" id="SM00859">
    <property type="entry name" value="Semialdhyde_dh"/>
    <property type="match status" value="1"/>
</dbReference>
<keyword evidence="3" id="KW-1185">Reference proteome</keyword>
<proteinExistence type="predicted"/>
<dbReference type="RefSeq" id="WP_192461515.1">
    <property type="nucleotide sequence ID" value="NZ_JACYFJ010000002.1"/>
</dbReference>
<protein>
    <submittedName>
        <fullName evidence="2">SDR family oxidoreductase</fullName>
    </submittedName>
</protein>
<dbReference type="CDD" id="cd05243">
    <property type="entry name" value="SDR_a5"/>
    <property type="match status" value="1"/>
</dbReference>
<dbReference type="InterPro" id="IPR036291">
    <property type="entry name" value="NAD(P)-bd_dom_sf"/>
</dbReference>
<organism evidence="2 3">
    <name type="scientific">Euzebyella saccharophila</name>
    <dbReference type="NCBI Taxonomy" id="679664"/>
    <lineage>
        <taxon>Bacteria</taxon>
        <taxon>Pseudomonadati</taxon>
        <taxon>Bacteroidota</taxon>
        <taxon>Flavobacteriia</taxon>
        <taxon>Flavobacteriales</taxon>
        <taxon>Flavobacteriaceae</taxon>
        <taxon>Euzebyella</taxon>
    </lineage>
</organism>
<reference evidence="3" key="1">
    <citation type="journal article" date="2019" name="Int. J. Syst. Evol. Microbiol.">
        <title>The Global Catalogue of Microorganisms (GCM) 10K type strain sequencing project: providing services to taxonomists for standard genome sequencing and annotation.</title>
        <authorList>
            <consortium name="The Broad Institute Genomics Platform"/>
            <consortium name="The Broad Institute Genome Sequencing Center for Infectious Disease"/>
            <person name="Wu L."/>
            <person name="Ma J."/>
        </authorList>
    </citation>
    <scope>NUCLEOTIDE SEQUENCE [LARGE SCALE GENOMIC DNA]</scope>
    <source>
        <strain evidence="3">CECT 7477</strain>
    </source>
</reference>
<name>A0ABV8JT12_9FLAO</name>
<dbReference type="Proteomes" id="UP001595814">
    <property type="component" value="Unassembled WGS sequence"/>
</dbReference>
<evidence type="ECO:0000313" key="2">
    <source>
        <dbReference type="EMBL" id="MFC4096771.1"/>
    </source>
</evidence>
<gene>
    <name evidence="2" type="ORF">ACFOUT_12860</name>
</gene>